<evidence type="ECO:0000259" key="1">
    <source>
        <dbReference type="Pfam" id="PF04961"/>
    </source>
</evidence>
<dbReference type="STRING" id="1121326.CLMAG_30670"/>
<feature type="domain" description="Cyclodeaminase/cyclohydrolase" evidence="1">
    <location>
        <begin position="6"/>
        <end position="186"/>
    </location>
</feature>
<proteinExistence type="predicted"/>
<accession>A0A161WWG5</accession>
<dbReference type="OrthoDB" id="7959174at2"/>
<reference evidence="2 3" key="1">
    <citation type="submission" date="2016-04" db="EMBL/GenBank/DDBJ databases">
        <title>Genome sequence of Clostridium magnum DSM 2767.</title>
        <authorList>
            <person name="Poehlein A."/>
            <person name="Uhlig R."/>
            <person name="Fischer R."/>
            <person name="Bahl H."/>
            <person name="Daniel R."/>
        </authorList>
    </citation>
    <scope>NUCLEOTIDE SEQUENCE [LARGE SCALE GENOMIC DNA]</scope>
    <source>
        <strain evidence="2 3">DSM 2767</strain>
    </source>
</reference>
<dbReference type="AlphaFoldDB" id="A0A161WWG5"/>
<dbReference type="EMBL" id="LWAE01000003">
    <property type="protein sequence ID" value="KZL91308.1"/>
    <property type="molecule type" value="Genomic_DNA"/>
</dbReference>
<comment type="caution">
    <text evidence="2">The sequence shown here is derived from an EMBL/GenBank/DDBJ whole genome shotgun (WGS) entry which is preliminary data.</text>
</comment>
<dbReference type="PATRIC" id="fig|1121326.3.peg.3092"/>
<dbReference type="Gene3D" id="1.20.120.680">
    <property type="entry name" value="Formiminotetrahydrofolate cyclodeaminase monomer, up-and-down helical bundle"/>
    <property type="match status" value="1"/>
</dbReference>
<evidence type="ECO:0000313" key="3">
    <source>
        <dbReference type="Proteomes" id="UP000076603"/>
    </source>
</evidence>
<organism evidence="2 3">
    <name type="scientific">Clostridium magnum DSM 2767</name>
    <dbReference type="NCBI Taxonomy" id="1121326"/>
    <lineage>
        <taxon>Bacteria</taxon>
        <taxon>Bacillati</taxon>
        <taxon>Bacillota</taxon>
        <taxon>Clostridia</taxon>
        <taxon>Eubacteriales</taxon>
        <taxon>Clostridiaceae</taxon>
        <taxon>Clostridium</taxon>
    </lineage>
</organism>
<dbReference type="SUPFAM" id="SSF101262">
    <property type="entry name" value="Methenyltetrahydrofolate cyclohydrolase-like"/>
    <property type="match status" value="1"/>
</dbReference>
<name>A0A161WWG5_9CLOT</name>
<dbReference type="InterPro" id="IPR007044">
    <property type="entry name" value="Cyclodeamin/CycHdrlase"/>
</dbReference>
<keyword evidence="3" id="KW-1185">Reference proteome</keyword>
<protein>
    <submittedName>
        <fullName evidence="2">Methenyltetrahydrofolate cyclohydrolase</fullName>
        <ecNumber evidence="2">3.5.4.9</ecNumber>
    </submittedName>
</protein>
<dbReference type="GO" id="GO:0004477">
    <property type="term" value="F:methenyltetrahydrofolate cyclohydrolase activity"/>
    <property type="evidence" value="ECO:0007669"/>
    <property type="project" value="UniProtKB-EC"/>
</dbReference>
<keyword evidence="2" id="KW-0378">Hydrolase</keyword>
<gene>
    <name evidence="2" type="primary">fchA_2</name>
    <name evidence="2" type="ORF">CLMAG_30670</name>
</gene>
<dbReference type="Pfam" id="PF04961">
    <property type="entry name" value="FTCD_C"/>
    <property type="match status" value="1"/>
</dbReference>
<sequence length="194" mass="21645">MLSDKSINSFLENIASKPLTPAAGSIAALSAASAAALTEMAANLTLKKPKYQDISDKMKEIAEECSSYREIFLNDIDNDTKAFKKVIDSYLMKADTEIEKEIKQEELQKNFKTAIEIPLSMANNIVELINIIRFVDKHGCETSASDVKQAYILAESAVRSSIFLIKSNLVFVHDQDFQTNISKKIDELEAELEM</sequence>
<dbReference type="EC" id="3.5.4.9" evidence="2"/>
<dbReference type="Proteomes" id="UP000076603">
    <property type="component" value="Unassembled WGS sequence"/>
</dbReference>
<evidence type="ECO:0000313" key="2">
    <source>
        <dbReference type="EMBL" id="KZL91308.1"/>
    </source>
</evidence>
<dbReference type="InterPro" id="IPR036178">
    <property type="entry name" value="Formintransfe-cycloase-like_sf"/>
</dbReference>
<dbReference type="RefSeq" id="WP_066623854.1">
    <property type="nucleotide sequence ID" value="NZ_FQXL01000008.1"/>
</dbReference>